<dbReference type="RefSeq" id="XP_050832801.1">
    <property type="nucleotide sequence ID" value="XM_050976844.1"/>
</dbReference>
<evidence type="ECO:0000256" key="10">
    <source>
        <dbReference type="ARBA" id="ARBA00059075"/>
    </source>
</evidence>
<dbReference type="InterPro" id="IPR037213">
    <property type="entry name" value="Run_dom_sf"/>
</dbReference>
<evidence type="ECO:0000256" key="11">
    <source>
        <dbReference type="ARBA" id="ARBA00069100"/>
    </source>
</evidence>
<evidence type="ECO:0000259" key="14">
    <source>
        <dbReference type="PROSITE" id="PS50826"/>
    </source>
</evidence>
<proteinExistence type="predicted"/>
<dbReference type="GO" id="GO:0006914">
    <property type="term" value="P:autophagy"/>
    <property type="evidence" value="ECO:0007669"/>
    <property type="project" value="UniProtKB-KW"/>
</dbReference>
<feature type="domain" description="RUN" evidence="14">
    <location>
        <begin position="33"/>
        <end position="166"/>
    </location>
</feature>
<keyword evidence="3" id="KW-0479">Metal-binding</keyword>
<feature type="compositionally biased region" description="Acidic residues" evidence="13">
    <location>
        <begin position="239"/>
        <end position="249"/>
    </location>
</feature>
<evidence type="ECO:0000256" key="9">
    <source>
        <dbReference type="ARBA" id="ARBA00023329"/>
    </source>
</evidence>
<dbReference type="CDD" id="cd17697">
    <property type="entry name" value="RUN_RUFY4"/>
    <property type="match status" value="1"/>
</dbReference>
<dbReference type="Gene3D" id="1.20.58.900">
    <property type="match status" value="1"/>
</dbReference>
<dbReference type="GeneID" id="103814658"/>
<evidence type="ECO:0000256" key="7">
    <source>
        <dbReference type="ARBA" id="ARBA00023054"/>
    </source>
</evidence>
<evidence type="ECO:0000256" key="1">
    <source>
        <dbReference type="ARBA" id="ARBA00004371"/>
    </source>
</evidence>
<feature type="region of interest" description="Disordered" evidence="13">
    <location>
        <begin position="220"/>
        <end position="305"/>
    </location>
</feature>
<comment type="subcellular location">
    <subcellularLocation>
        <location evidence="2">Cytoplasmic vesicle</location>
        <location evidence="2">Autophagosome</location>
    </subcellularLocation>
    <subcellularLocation>
        <location evidence="1">Lysosome</location>
    </subcellularLocation>
</comment>
<reference evidence="15" key="1">
    <citation type="submission" date="2025-08" db="UniProtKB">
        <authorList>
            <consortium name="Ensembl"/>
        </authorList>
    </citation>
    <scope>IDENTIFICATION</scope>
</reference>
<feature type="coiled-coil region" evidence="12">
    <location>
        <begin position="545"/>
        <end position="618"/>
    </location>
</feature>
<evidence type="ECO:0000313" key="15">
    <source>
        <dbReference type="Ensembl" id="ENSSCAP00000017710.1"/>
    </source>
</evidence>
<dbReference type="GO" id="GO:0071353">
    <property type="term" value="P:cellular response to interleukin-4"/>
    <property type="evidence" value="ECO:0007669"/>
    <property type="project" value="UniProtKB-ARBA"/>
</dbReference>
<feature type="compositionally biased region" description="Acidic residues" evidence="13">
    <location>
        <begin position="280"/>
        <end position="299"/>
    </location>
</feature>
<feature type="compositionally biased region" description="Basic and acidic residues" evidence="13">
    <location>
        <begin position="270"/>
        <end position="279"/>
    </location>
</feature>
<evidence type="ECO:0000256" key="5">
    <source>
        <dbReference type="ARBA" id="ARBA00022833"/>
    </source>
</evidence>
<dbReference type="InterPro" id="IPR059036">
    <property type="entry name" value="RUFY4_dom"/>
</dbReference>
<dbReference type="CTD" id="285180"/>
<keyword evidence="7 12" id="KW-0175">Coiled coil</keyword>
<accession>A0A8C9NIS3</accession>
<name>A0A8C9NIS3_SERCA</name>
<organism evidence="15 16">
    <name type="scientific">Serinus canaria</name>
    <name type="common">Island canary</name>
    <name type="synonym">Fringilla canaria</name>
    <dbReference type="NCBI Taxonomy" id="9135"/>
    <lineage>
        <taxon>Eukaryota</taxon>
        <taxon>Metazoa</taxon>
        <taxon>Chordata</taxon>
        <taxon>Craniata</taxon>
        <taxon>Vertebrata</taxon>
        <taxon>Euteleostomi</taxon>
        <taxon>Archelosauria</taxon>
        <taxon>Archosauria</taxon>
        <taxon>Dinosauria</taxon>
        <taxon>Saurischia</taxon>
        <taxon>Theropoda</taxon>
        <taxon>Coelurosauria</taxon>
        <taxon>Aves</taxon>
        <taxon>Neognathae</taxon>
        <taxon>Neoaves</taxon>
        <taxon>Telluraves</taxon>
        <taxon>Australaves</taxon>
        <taxon>Passeriformes</taxon>
        <taxon>Passeroidea</taxon>
        <taxon>Fringillidae</taxon>
        <taxon>Carduelinae</taxon>
        <taxon>Serinus</taxon>
    </lineage>
</organism>
<keyword evidence="9" id="KW-0968">Cytoplasmic vesicle</keyword>
<keyword evidence="4" id="KW-0863">Zinc-finger</keyword>
<dbReference type="Pfam" id="PF25366">
    <property type="entry name" value="RUFY4"/>
    <property type="match status" value="1"/>
</dbReference>
<comment type="function">
    <text evidence="10">ARL8 effector that promotes the coupling of endolysosomes to dynein-dynactin for retrograde transport along microtubules. Acts by binding both GTP-bound ARL8 and dynein-dynactin. In nonneuronal cells, promotes concentration of endolysosomes in the juxtanuclear area. In hippocampal neurons, drives retrograde transport of endolysosomes from the axon to the soma. Positive regulator of macroautophagy in dendritic cells. Increases autophagic flux, probably by stimulating both autophagosome formation and facilitating tethering with lysosomes. Binds to phosphatidylinositol 3-phosphate (PtdIns3P) through its FYVE-type zinc finger. Positive regulator of osteosclast bone-resorbing activity, possibly by promoting late endosome-lysosome fusion by acting as an adapter protein between RAB7A on late endosomes and LAMP2 on primary lysosomes.</text>
</comment>
<dbReference type="OrthoDB" id="9044749at2759"/>
<reference evidence="15" key="2">
    <citation type="submission" date="2025-09" db="UniProtKB">
        <authorList>
            <consortium name="Ensembl"/>
        </authorList>
    </citation>
    <scope>IDENTIFICATION</scope>
</reference>
<keyword evidence="5" id="KW-0862">Zinc</keyword>
<dbReference type="GeneTree" id="ENSGT00940000154044"/>
<protein>
    <recommendedName>
        <fullName evidence="11">RUN and FYVE domain-containing protein 4</fullName>
    </recommendedName>
</protein>
<evidence type="ECO:0000256" key="8">
    <source>
        <dbReference type="ARBA" id="ARBA00023228"/>
    </source>
</evidence>
<dbReference type="Ensembl" id="ENSSCAT00000019832.1">
    <property type="protein sequence ID" value="ENSSCAP00000017710.1"/>
    <property type="gene ID" value="ENSSCAG00000012856.1"/>
</dbReference>
<dbReference type="GO" id="GO:0031410">
    <property type="term" value="C:cytoplasmic vesicle"/>
    <property type="evidence" value="ECO:0007669"/>
    <property type="project" value="UniProtKB-KW"/>
</dbReference>
<dbReference type="PROSITE" id="PS50826">
    <property type="entry name" value="RUN"/>
    <property type="match status" value="1"/>
</dbReference>
<evidence type="ECO:0000256" key="4">
    <source>
        <dbReference type="ARBA" id="ARBA00022771"/>
    </source>
</evidence>
<evidence type="ECO:0000256" key="6">
    <source>
        <dbReference type="ARBA" id="ARBA00023006"/>
    </source>
</evidence>
<dbReference type="Proteomes" id="UP000694409">
    <property type="component" value="Unassembled WGS sequence"/>
</dbReference>
<dbReference type="SUPFAM" id="SSF140741">
    <property type="entry name" value="RUN domain-like"/>
    <property type="match status" value="1"/>
</dbReference>
<sequence length="720" mass="80551">MAGEGELSRVIKDLQKTVAELKCSYQEQNLPVTDGSRELHSLCAQIEFLLQFDLKEKRSFFGQRKDYWDFLCQGLARCRQEHEGIHFVTSLDKLKTPVGRGRAFLRYCLVHRQLAESLQLCLLDPESLCEWYYARSPFLSPKQRAEILGSLYELDCVTFHLALYRSDLDTAWPMFSEPLVRPSPVIRSSPAKTALQTDRIGTVAHGWSDGSGHPTVALHGPPAHPCPPTSAALQAGSAEMEDIEEDVEDGEVKKDMEEEDEEKVEEDDSKDTKDVKVEDVEVDVEEDLEEEHEELEEDEKEMKGVDVEEVEDAHWTGKAAQPDGAGEPGMSSLSTGTRCVLGSLSLVPRQPGGTEESLQALVSQLRAELGQREAVTQALAARLERADLRHRRQEEGSARRAQLWARQEEALRETNTFLQRALEAAVAAGDPGALARAQEEARVWQEVAEERGTQLARVLAEAAALTSRLQECQEALVAAGRMDVPKDAGTSNEVAAVEEVLRQALKLAHGPQEPPRAPQAEGKLSTVTSMAMHLASLAATAQEETWQSRQQLQAQRQEMARLQEELSRARQDGERWASALQRAQREALEREATRGAEQARQQELIRDMKKRLLELLREKDALWQKTEGIDTPVPSPVPRDPGLCARCHKDFRLLSRRYSCRWAVREWGLALGQCREGSALTSCSLSRLCQGKVCHSCSMDMGKHGRCCLICYQQRHLQAT</sequence>
<dbReference type="InterPro" id="IPR004012">
    <property type="entry name" value="Run_dom"/>
</dbReference>
<keyword evidence="8" id="KW-0458">Lysosome</keyword>
<dbReference type="GO" id="GO:0005764">
    <property type="term" value="C:lysosome"/>
    <property type="evidence" value="ECO:0007669"/>
    <property type="project" value="UniProtKB-SubCell"/>
</dbReference>
<evidence type="ECO:0000256" key="3">
    <source>
        <dbReference type="ARBA" id="ARBA00022723"/>
    </source>
</evidence>
<dbReference type="FunFam" id="1.20.58.900:FF:000015">
    <property type="entry name" value="RUN and FYVE domain containing 4"/>
    <property type="match status" value="1"/>
</dbReference>
<dbReference type="PANTHER" id="PTHR46753">
    <property type="entry name" value="FYVE AND COILED-COIL DOMAIN-CONTAINING PROTEIN 1"/>
    <property type="match status" value="1"/>
</dbReference>
<keyword evidence="6" id="KW-0072">Autophagy</keyword>
<gene>
    <name evidence="15" type="primary">RUFY4</name>
</gene>
<dbReference type="GO" id="GO:0005776">
    <property type="term" value="C:autophagosome"/>
    <property type="evidence" value="ECO:0007669"/>
    <property type="project" value="UniProtKB-SubCell"/>
</dbReference>
<dbReference type="PANTHER" id="PTHR46753:SF5">
    <property type="entry name" value="RUN AND FYVE DOMAIN CONTAINING 4"/>
    <property type="match status" value="1"/>
</dbReference>
<keyword evidence="16" id="KW-1185">Reference proteome</keyword>
<dbReference type="GO" id="GO:0051050">
    <property type="term" value="P:positive regulation of transport"/>
    <property type="evidence" value="ECO:0007669"/>
    <property type="project" value="UniProtKB-ARBA"/>
</dbReference>
<dbReference type="Pfam" id="PF02759">
    <property type="entry name" value="RUN"/>
    <property type="match status" value="1"/>
</dbReference>
<feature type="compositionally biased region" description="Acidic residues" evidence="13">
    <location>
        <begin position="257"/>
        <end position="269"/>
    </location>
</feature>
<dbReference type="GO" id="GO:0008270">
    <property type="term" value="F:zinc ion binding"/>
    <property type="evidence" value="ECO:0007669"/>
    <property type="project" value="UniProtKB-KW"/>
</dbReference>
<dbReference type="GO" id="GO:0007033">
    <property type="term" value="P:vacuole organization"/>
    <property type="evidence" value="ECO:0007669"/>
    <property type="project" value="UniProtKB-ARBA"/>
</dbReference>
<dbReference type="AlphaFoldDB" id="A0A8C9NIS3"/>
<evidence type="ECO:0000256" key="12">
    <source>
        <dbReference type="SAM" id="Coils"/>
    </source>
</evidence>
<evidence type="ECO:0000313" key="16">
    <source>
        <dbReference type="Proteomes" id="UP000694409"/>
    </source>
</evidence>
<evidence type="ECO:0000256" key="13">
    <source>
        <dbReference type="SAM" id="MobiDB-lite"/>
    </source>
</evidence>
<evidence type="ECO:0000256" key="2">
    <source>
        <dbReference type="ARBA" id="ARBA00004419"/>
    </source>
</evidence>